<evidence type="ECO:0000256" key="15">
    <source>
        <dbReference type="ARBA" id="ARBA00023134"/>
    </source>
</evidence>
<dbReference type="InterPro" id="IPR001279">
    <property type="entry name" value="Metallo-B-lactamas"/>
</dbReference>
<name>A0A4Q5IX87_9ACTN</name>
<keyword evidence="13 19" id="KW-0418">Kinase</keyword>
<dbReference type="Proteomes" id="UP000291189">
    <property type="component" value="Unassembled WGS sequence"/>
</dbReference>
<dbReference type="PANTHER" id="PTHR34848">
    <property type="match status" value="1"/>
</dbReference>
<evidence type="ECO:0000256" key="10">
    <source>
        <dbReference type="ARBA" id="ARBA00022573"/>
    </source>
</evidence>
<evidence type="ECO:0000256" key="3">
    <source>
        <dbReference type="ARBA" id="ARBA00001522"/>
    </source>
</evidence>
<comment type="similarity">
    <text evidence="7">Belongs to the CobU/CobP family.</text>
</comment>
<evidence type="ECO:0000256" key="1">
    <source>
        <dbReference type="ARBA" id="ARBA00000312"/>
    </source>
</evidence>
<comment type="caution">
    <text evidence="19">The sequence shown here is derived from an EMBL/GenBank/DDBJ whole genome shotgun (WGS) entry which is preliminary data.</text>
</comment>
<dbReference type="InterPro" id="IPR003203">
    <property type="entry name" value="CobU/CobP"/>
</dbReference>
<comment type="pathway">
    <text evidence="5">Cofactor biosynthesis; adenosylcobalamin biosynthesis; adenosylcobalamin from cob(II)yrinate a,c-diamide: step 6/7.</text>
</comment>
<comment type="catalytic activity">
    <reaction evidence="1">
        <text>adenosylcob(III)inamide + ATP = adenosylcob(III)inamide phosphate + ADP + H(+)</text>
        <dbReference type="Rhea" id="RHEA:15769"/>
        <dbReference type="ChEBI" id="CHEBI:2480"/>
        <dbReference type="ChEBI" id="CHEBI:15378"/>
        <dbReference type="ChEBI" id="CHEBI:30616"/>
        <dbReference type="ChEBI" id="CHEBI:58502"/>
        <dbReference type="ChEBI" id="CHEBI:456216"/>
        <dbReference type="EC" id="2.7.1.156"/>
    </reaction>
</comment>
<evidence type="ECO:0000256" key="16">
    <source>
        <dbReference type="ARBA" id="ARBA00029570"/>
    </source>
</evidence>
<gene>
    <name evidence="19" type="ORF">ETU37_21270</name>
</gene>
<dbReference type="GO" id="GO:0005525">
    <property type="term" value="F:GTP binding"/>
    <property type="evidence" value="ECO:0007669"/>
    <property type="project" value="UniProtKB-KW"/>
</dbReference>
<evidence type="ECO:0000256" key="9">
    <source>
        <dbReference type="ARBA" id="ARBA00012523"/>
    </source>
</evidence>
<dbReference type="InterPro" id="IPR036866">
    <property type="entry name" value="RibonucZ/Hydroxyglut_hydro"/>
</dbReference>
<dbReference type="Gene3D" id="3.60.15.10">
    <property type="entry name" value="Ribonuclease Z/Hydroxyacylglutathione hydrolase-like"/>
    <property type="match status" value="1"/>
</dbReference>
<comment type="catalytic activity">
    <reaction evidence="2">
        <text>adenosylcob(III)inamide phosphate + GTP + H(+) = adenosylcob(III)inamide-GDP + diphosphate</text>
        <dbReference type="Rhea" id="RHEA:22712"/>
        <dbReference type="ChEBI" id="CHEBI:15378"/>
        <dbReference type="ChEBI" id="CHEBI:33019"/>
        <dbReference type="ChEBI" id="CHEBI:37565"/>
        <dbReference type="ChEBI" id="CHEBI:58502"/>
        <dbReference type="ChEBI" id="CHEBI:60487"/>
        <dbReference type="EC" id="2.7.7.62"/>
    </reaction>
</comment>
<dbReference type="UniPathway" id="UPA00148">
    <property type="reaction ID" value="UER00236"/>
</dbReference>
<reference evidence="19 20" key="1">
    <citation type="submission" date="2019-01" db="EMBL/GenBank/DDBJ databases">
        <title>Nocardioides guangzhouensis sp. nov., an actinobacterium isolated from soil.</title>
        <authorList>
            <person name="Fu Y."/>
            <person name="Cai Y."/>
            <person name="Lin Z."/>
            <person name="Chen P."/>
        </authorList>
    </citation>
    <scope>NUCLEOTIDE SEQUENCE [LARGE SCALE GENOMIC DNA]</scope>
    <source>
        <strain evidence="19 20">NBRC 105384</strain>
    </source>
</reference>
<dbReference type="SMART" id="SM00849">
    <property type="entry name" value="Lactamase_B"/>
    <property type="match status" value="1"/>
</dbReference>
<accession>A0A4Q5IX87</accession>
<evidence type="ECO:0000256" key="6">
    <source>
        <dbReference type="ARBA" id="ARBA00005159"/>
    </source>
</evidence>
<comment type="catalytic activity">
    <reaction evidence="3">
        <text>adenosylcob(III)inamide + GTP = adenosylcob(III)inamide phosphate + GDP + H(+)</text>
        <dbReference type="Rhea" id="RHEA:15765"/>
        <dbReference type="ChEBI" id="CHEBI:2480"/>
        <dbReference type="ChEBI" id="CHEBI:15378"/>
        <dbReference type="ChEBI" id="CHEBI:37565"/>
        <dbReference type="ChEBI" id="CHEBI:58189"/>
        <dbReference type="ChEBI" id="CHEBI:58502"/>
        <dbReference type="EC" id="2.7.1.156"/>
    </reaction>
</comment>
<keyword evidence="20" id="KW-1185">Reference proteome</keyword>
<dbReference type="CDD" id="cd00544">
    <property type="entry name" value="CobU"/>
    <property type="match status" value="1"/>
</dbReference>
<keyword evidence="12" id="KW-0547">Nucleotide-binding</keyword>
<proteinExistence type="inferred from homology"/>
<dbReference type="EC" id="2.7.1.156" evidence="8"/>
<comment type="pathway">
    <text evidence="6">Cofactor biosynthesis; adenosylcobalamin biosynthesis; adenosylcobalamin from cob(II)yrinate a,c-diamide: step 5/7.</text>
</comment>
<evidence type="ECO:0000256" key="7">
    <source>
        <dbReference type="ARBA" id="ARBA00007490"/>
    </source>
</evidence>
<evidence type="ECO:0000313" key="19">
    <source>
        <dbReference type="EMBL" id="RYU09571.1"/>
    </source>
</evidence>
<dbReference type="SUPFAM" id="SSF52540">
    <property type="entry name" value="P-loop containing nucleoside triphosphate hydrolases"/>
    <property type="match status" value="1"/>
</dbReference>
<evidence type="ECO:0000256" key="5">
    <source>
        <dbReference type="ARBA" id="ARBA00004692"/>
    </source>
</evidence>
<evidence type="ECO:0000313" key="20">
    <source>
        <dbReference type="Proteomes" id="UP000291189"/>
    </source>
</evidence>
<dbReference type="InterPro" id="IPR027417">
    <property type="entry name" value="P-loop_NTPase"/>
</dbReference>
<keyword evidence="14" id="KW-0067">ATP-binding</keyword>
<dbReference type="Gene3D" id="3.40.50.300">
    <property type="entry name" value="P-loop containing nucleotide triphosphate hydrolases"/>
    <property type="match status" value="1"/>
</dbReference>
<comment type="function">
    <text evidence="4">Catalyzes ATP-dependent phosphorylation of adenosylcobinamide and addition of GMP to adenosylcobinamide phosphate.</text>
</comment>
<evidence type="ECO:0000259" key="18">
    <source>
        <dbReference type="SMART" id="SM00849"/>
    </source>
</evidence>
<evidence type="ECO:0000256" key="4">
    <source>
        <dbReference type="ARBA" id="ARBA00003889"/>
    </source>
</evidence>
<keyword evidence="11 19" id="KW-0808">Transferase</keyword>
<dbReference type="GO" id="GO:0009236">
    <property type="term" value="P:cobalamin biosynthetic process"/>
    <property type="evidence" value="ECO:0007669"/>
    <property type="project" value="UniProtKB-UniPathway"/>
</dbReference>
<keyword evidence="10" id="KW-0169">Cobalamin biosynthesis</keyword>
<dbReference type="PANTHER" id="PTHR34848:SF1">
    <property type="entry name" value="BIFUNCTIONAL ADENOSYLCOBALAMIN BIOSYNTHESIS PROTEIN COBU"/>
    <property type="match status" value="1"/>
</dbReference>
<protein>
    <recommendedName>
        <fullName evidence="16">Adenosylcobinamide kinase</fullName>
        <ecNumber evidence="8">2.7.1.156</ecNumber>
        <ecNumber evidence="9">2.7.7.62</ecNumber>
    </recommendedName>
    <alternativeName>
        <fullName evidence="17">Adenosylcobinamide-phosphate guanylyltransferase</fullName>
    </alternativeName>
</protein>
<dbReference type="EMBL" id="SDPU01000035">
    <property type="protein sequence ID" value="RYU09571.1"/>
    <property type="molecule type" value="Genomic_DNA"/>
</dbReference>
<sequence length="445" mass="47846">MDVRLLGTGSADGWPNPFCTCPSCATERAAGRLRGQTAALVDDVLLLDCGPETPHAAQRAGVDLSRLRHVLITHAHPDHCAPAFLLFRSWVGDAPLDVVGPPSVVEQARMWLAPDDPAVTFTTVSPGDRLSLGPYDVRVLAASHGDDAVLYDVASGGARLLYATDTGRLPDETVAAAAGAAYDTVLLEETFGDKADHGTDHLHLTTFADQLRLLRGVGAVQDGTDVVAIHLSHHNPPTAELARRLADWGARVVDDGTSLAGTRPAPREVTRTLVLGGARSGKSREAERLLRDRAEVVYVATAYPADHDDEWSERVRLHRADRPDHWSTVETLDLVGLLTADGSPLLVDCLTLWLTRVMDRHDAWSDAAWGSAARKAVRDEVDALVGAWRATTRRVVAVSNEVGQGVVPDTASGRRFRDEMGRLNALVAAATEDVRWCVAGRVSPL</sequence>
<evidence type="ECO:0000256" key="17">
    <source>
        <dbReference type="ARBA" id="ARBA00030571"/>
    </source>
</evidence>
<dbReference type="OrthoDB" id="9788370at2"/>
<keyword evidence="15" id="KW-0342">GTP-binding</keyword>
<feature type="domain" description="Metallo-beta-lactamase" evidence="18">
    <location>
        <begin position="35"/>
        <end position="230"/>
    </location>
</feature>
<evidence type="ECO:0000256" key="14">
    <source>
        <dbReference type="ARBA" id="ARBA00022840"/>
    </source>
</evidence>
<dbReference type="GO" id="GO:0043752">
    <property type="term" value="F:adenosylcobinamide kinase activity"/>
    <property type="evidence" value="ECO:0007669"/>
    <property type="project" value="UniProtKB-EC"/>
</dbReference>
<dbReference type="GO" id="GO:0008820">
    <property type="term" value="F:cobinamide phosphate guanylyltransferase activity"/>
    <property type="evidence" value="ECO:0007669"/>
    <property type="project" value="UniProtKB-EC"/>
</dbReference>
<dbReference type="Pfam" id="PF12706">
    <property type="entry name" value="Lactamase_B_2"/>
    <property type="match status" value="1"/>
</dbReference>
<keyword evidence="19" id="KW-0548">Nucleotidyltransferase</keyword>
<dbReference type="AlphaFoldDB" id="A0A4Q5IX87"/>
<dbReference type="RefSeq" id="WP_129989336.1">
    <property type="nucleotide sequence ID" value="NZ_SDPU01000035.1"/>
</dbReference>
<evidence type="ECO:0000256" key="11">
    <source>
        <dbReference type="ARBA" id="ARBA00022679"/>
    </source>
</evidence>
<dbReference type="EC" id="2.7.7.62" evidence="9"/>
<evidence type="ECO:0000256" key="8">
    <source>
        <dbReference type="ARBA" id="ARBA00012016"/>
    </source>
</evidence>
<evidence type="ECO:0000256" key="13">
    <source>
        <dbReference type="ARBA" id="ARBA00022777"/>
    </source>
</evidence>
<dbReference type="GO" id="GO:0005524">
    <property type="term" value="F:ATP binding"/>
    <property type="evidence" value="ECO:0007669"/>
    <property type="project" value="UniProtKB-KW"/>
</dbReference>
<organism evidence="19 20">
    <name type="scientific">Nocardioides iriomotensis</name>
    <dbReference type="NCBI Taxonomy" id="715784"/>
    <lineage>
        <taxon>Bacteria</taxon>
        <taxon>Bacillati</taxon>
        <taxon>Actinomycetota</taxon>
        <taxon>Actinomycetes</taxon>
        <taxon>Propionibacteriales</taxon>
        <taxon>Nocardioidaceae</taxon>
        <taxon>Nocardioides</taxon>
    </lineage>
</organism>
<evidence type="ECO:0000256" key="2">
    <source>
        <dbReference type="ARBA" id="ARBA00000711"/>
    </source>
</evidence>
<dbReference type="SUPFAM" id="SSF56281">
    <property type="entry name" value="Metallo-hydrolase/oxidoreductase"/>
    <property type="match status" value="1"/>
</dbReference>
<evidence type="ECO:0000256" key="12">
    <source>
        <dbReference type="ARBA" id="ARBA00022741"/>
    </source>
</evidence>
<dbReference type="Pfam" id="PF02283">
    <property type="entry name" value="CobU"/>
    <property type="match status" value="1"/>
</dbReference>